<feature type="transmembrane region" description="Helical" evidence="1">
    <location>
        <begin position="259"/>
        <end position="280"/>
    </location>
</feature>
<feature type="transmembrane region" description="Helical" evidence="1">
    <location>
        <begin position="7"/>
        <end position="29"/>
    </location>
</feature>
<feature type="transmembrane region" description="Helical" evidence="1">
    <location>
        <begin position="325"/>
        <end position="347"/>
    </location>
</feature>
<evidence type="ECO:0000313" key="3">
    <source>
        <dbReference type="Proteomes" id="UP001628193"/>
    </source>
</evidence>
<reference evidence="2 3" key="1">
    <citation type="submission" date="2024-05" db="EMBL/GenBank/DDBJ databases">
        <authorList>
            <consortium name="Candidatus Magnetaquicoccaceae bacterium FCR-1 genome sequencing consortium"/>
            <person name="Shimoshige H."/>
            <person name="Shimamura S."/>
            <person name="Taoka A."/>
            <person name="Kobayashi H."/>
            <person name="Maekawa T."/>
        </authorList>
    </citation>
    <scope>NUCLEOTIDE SEQUENCE [LARGE SCALE GENOMIC DNA]</scope>
    <source>
        <strain evidence="2 3">FCR-1</strain>
    </source>
</reference>
<dbReference type="InterPro" id="IPR010266">
    <property type="entry name" value="NnrS"/>
</dbReference>
<feature type="transmembrane region" description="Helical" evidence="1">
    <location>
        <begin position="134"/>
        <end position="151"/>
    </location>
</feature>
<keyword evidence="1" id="KW-0472">Membrane</keyword>
<name>A0ABQ0CCL9_9PROT</name>
<comment type="caution">
    <text evidence="2">The sequence shown here is derived from an EMBL/GenBank/DDBJ whole genome shotgun (WGS) entry which is preliminary data.</text>
</comment>
<accession>A0ABQ0CCL9</accession>
<keyword evidence="1" id="KW-0812">Transmembrane</keyword>
<evidence type="ECO:0000313" key="2">
    <source>
        <dbReference type="EMBL" id="GAB0058613.1"/>
    </source>
</evidence>
<feature type="transmembrane region" description="Helical" evidence="1">
    <location>
        <begin position="163"/>
        <end position="188"/>
    </location>
</feature>
<feature type="transmembrane region" description="Helical" evidence="1">
    <location>
        <begin position="49"/>
        <end position="69"/>
    </location>
</feature>
<proteinExistence type="predicted"/>
<evidence type="ECO:0008006" key="4">
    <source>
        <dbReference type="Google" id="ProtNLM"/>
    </source>
</evidence>
<feature type="transmembrane region" description="Helical" evidence="1">
    <location>
        <begin position="81"/>
        <end position="104"/>
    </location>
</feature>
<evidence type="ECO:0000256" key="1">
    <source>
        <dbReference type="SAM" id="Phobius"/>
    </source>
</evidence>
<organism evidence="2 3">
    <name type="scientific">Candidatus Magnetaquiglobus chichijimensis</name>
    <dbReference type="NCBI Taxonomy" id="3141448"/>
    <lineage>
        <taxon>Bacteria</taxon>
        <taxon>Pseudomonadati</taxon>
        <taxon>Pseudomonadota</taxon>
        <taxon>Magnetococcia</taxon>
        <taxon>Magnetococcales</taxon>
        <taxon>Candidatus Magnetaquicoccaceae</taxon>
        <taxon>Candidatus Magnetaquiglobus</taxon>
    </lineage>
</organism>
<dbReference type="EMBL" id="BAAFGK010000005">
    <property type="protein sequence ID" value="GAB0058613.1"/>
    <property type="molecule type" value="Genomic_DNA"/>
</dbReference>
<dbReference type="Pfam" id="PF05940">
    <property type="entry name" value="NnrS"/>
    <property type="match status" value="1"/>
</dbReference>
<feature type="transmembrane region" description="Helical" evidence="1">
    <location>
        <begin position="227"/>
        <end position="247"/>
    </location>
</feature>
<protein>
    <recommendedName>
        <fullName evidence="4">NnrS family protein</fullName>
    </recommendedName>
</protein>
<keyword evidence="1" id="KW-1133">Transmembrane helix</keyword>
<dbReference type="Proteomes" id="UP001628193">
    <property type="component" value="Unassembled WGS sequence"/>
</dbReference>
<reference evidence="2 3" key="2">
    <citation type="submission" date="2024-09" db="EMBL/GenBank/DDBJ databases">
        <title>Draft genome sequence of Candidatus Magnetaquicoccaceae bacterium FCR-1.</title>
        <authorList>
            <person name="Shimoshige H."/>
            <person name="Shimamura S."/>
            <person name="Taoka A."/>
            <person name="Kobayashi H."/>
            <person name="Maekawa T."/>
        </authorList>
    </citation>
    <scope>NUCLEOTIDE SEQUENCE [LARGE SCALE GENOMIC DNA]</scope>
    <source>
        <strain evidence="2 3">FCR-1</strain>
    </source>
</reference>
<gene>
    <name evidence="2" type="ORF">SIID45300_02965</name>
</gene>
<feature type="transmembrane region" description="Helical" evidence="1">
    <location>
        <begin position="292"/>
        <end position="313"/>
    </location>
</feature>
<sequence length="384" mass="40992">MLFVQGFRIFFTVAALWSVGAMVMWLAMLTGLLSLPSPWSSAHLHGHELLFGFVGAAAAGFLLTATPVWSKTPPMTGLPLITLASAWLLARLGVVLGCCLPAWIPALADAFFYFGMLLFLTPTMWNTGNRVHRIFPPILALLALGDLLTHLEALGWHGESARVGLMLGINGIVFFLAMTGGHIMPMFTRDALRQRGEEPTFAISVPLEIAGVVTLTGVVVADLFWTVQAGVGWIFVVAGLVQGVRLSRWHGWKTVSTPLLWVLHLGYLWLVVGLVLRGAARLGVGLDESTALHALTVGAMGLFTLGIMGRVALTHTGRVPEASGLLTTAFLSMTGAAIARVVGPFWWPEGAVLVAGGLWIGAYLSFVLLIVPMLVTARPDGQAG</sequence>
<keyword evidence="3" id="KW-1185">Reference proteome</keyword>
<feature type="transmembrane region" description="Helical" evidence="1">
    <location>
        <begin position="353"/>
        <end position="375"/>
    </location>
</feature>